<dbReference type="SUPFAM" id="SSF74650">
    <property type="entry name" value="Galactose mutarotase-like"/>
    <property type="match status" value="1"/>
</dbReference>
<evidence type="ECO:0000313" key="3">
    <source>
        <dbReference type="Proteomes" id="UP001055868"/>
    </source>
</evidence>
<accession>A0ABY4N931</accession>
<dbReference type="InterPro" id="IPR037480">
    <property type="entry name" value="YihR-like"/>
</dbReference>
<name>A0ABY4N931_9MICO</name>
<evidence type="ECO:0000256" key="1">
    <source>
        <dbReference type="SAM" id="MobiDB-lite"/>
    </source>
</evidence>
<dbReference type="RefSeq" id="WP_249480472.1">
    <property type="nucleotide sequence ID" value="NZ_CP097218.1"/>
</dbReference>
<dbReference type="PANTHER" id="PTHR10091">
    <property type="entry name" value="ALDOSE-1-EPIMERASE"/>
    <property type="match status" value="1"/>
</dbReference>
<dbReference type="EMBL" id="CP097218">
    <property type="protein sequence ID" value="UQN31064.1"/>
    <property type="molecule type" value="Genomic_DNA"/>
</dbReference>
<protein>
    <submittedName>
        <fullName evidence="2">Aldose 1-epimerase family protein</fullName>
    </submittedName>
</protein>
<feature type="region of interest" description="Disordered" evidence="1">
    <location>
        <begin position="1"/>
        <end position="21"/>
    </location>
</feature>
<dbReference type="Gene3D" id="2.70.98.10">
    <property type="match status" value="1"/>
</dbReference>
<feature type="compositionally biased region" description="Low complexity" evidence="1">
    <location>
        <begin position="7"/>
        <end position="21"/>
    </location>
</feature>
<organism evidence="2 3">
    <name type="scientific">Brachybacterium kimchii</name>
    <dbReference type="NCBI Taxonomy" id="2942909"/>
    <lineage>
        <taxon>Bacteria</taxon>
        <taxon>Bacillati</taxon>
        <taxon>Actinomycetota</taxon>
        <taxon>Actinomycetes</taxon>
        <taxon>Micrococcales</taxon>
        <taxon>Dermabacteraceae</taxon>
        <taxon>Brachybacterium</taxon>
    </lineage>
</organism>
<reference evidence="2" key="1">
    <citation type="submission" date="2022-05" db="EMBL/GenBank/DDBJ databases">
        <title>Genomic analysis of Brachybacterium sp. CBA3104.</title>
        <authorList>
            <person name="Roh S.W."/>
            <person name="Kim Y.B."/>
            <person name="Kim Y."/>
        </authorList>
    </citation>
    <scope>NUCLEOTIDE SEQUENCE</scope>
    <source>
        <strain evidence="2">CBA3104</strain>
    </source>
</reference>
<proteinExistence type="predicted"/>
<evidence type="ECO:0000313" key="2">
    <source>
        <dbReference type="EMBL" id="UQN31064.1"/>
    </source>
</evidence>
<gene>
    <name evidence="2" type="ORF">M4486_07220</name>
</gene>
<dbReference type="InterPro" id="IPR008183">
    <property type="entry name" value="Aldose_1/G6P_1-epimerase"/>
</dbReference>
<dbReference type="InterPro" id="IPR014718">
    <property type="entry name" value="GH-type_carb-bd"/>
</dbReference>
<dbReference type="CDD" id="cd09022">
    <property type="entry name" value="Aldose_epim_Ec_YihR"/>
    <property type="match status" value="1"/>
</dbReference>
<keyword evidence="3" id="KW-1185">Reference proteome</keyword>
<dbReference type="Proteomes" id="UP001055868">
    <property type="component" value="Chromosome"/>
</dbReference>
<dbReference type="Pfam" id="PF01263">
    <property type="entry name" value="Aldose_epim"/>
    <property type="match status" value="1"/>
</dbReference>
<dbReference type="InterPro" id="IPR011013">
    <property type="entry name" value="Gal_mutarotase_sf_dom"/>
</dbReference>
<dbReference type="PANTHER" id="PTHR10091:SF0">
    <property type="entry name" value="GALACTOSE MUTAROTASE"/>
    <property type="match status" value="1"/>
</dbReference>
<sequence>MAEETMPGATPGASATAGADGSVRDRGALHRIAAGEYAAEVSEVGATLESLTVGGRDLLLRSPAEGPMLFYRGAVVAPWPNRIGDGRYTWDGQELQVPITEVERNNALHGLLSFQAYEVAEEGLSALTLRTLLYPTTGYPFALEMRVEHRVDAESGLTTTVTARNLGSSDAPYGVCPHPYLLAGPEELDEWTLSCPASTVLEVTPDRLLPVGTRAVEAGSDLDLRRARPIGDRFLDHAFTDLSPGADGRWRVTATAPGGTGVEISADGSCPWVQVHTGDRPEPENDRKGLAVEPMTCPPDAFRSGEDLVRLSPGAEHSASWSIRGW</sequence>